<dbReference type="AlphaFoldDB" id="A0A0C1QA17"/>
<evidence type="ECO:0000256" key="1">
    <source>
        <dbReference type="ARBA" id="ARBA00009477"/>
    </source>
</evidence>
<evidence type="ECO:0000313" key="6">
    <source>
        <dbReference type="EMBL" id="KID56265.1"/>
    </source>
</evidence>
<dbReference type="SUPFAM" id="SSF111369">
    <property type="entry name" value="HlyD-like secretion proteins"/>
    <property type="match status" value="1"/>
</dbReference>
<keyword evidence="2" id="KW-0175">Coiled coil</keyword>
<comment type="similarity">
    <text evidence="1">Belongs to the membrane fusion protein (MFP) (TC 8.A.1) family.</text>
</comment>
<dbReference type="Gene3D" id="2.40.50.100">
    <property type="match status" value="1"/>
</dbReference>
<sequence>MRCMPAFVSVVAMSVFAAWSTPIWSAPVEVAVFQAKDLQYKNKLALSGTVEASQNATLASLEAGVVNELMVEVGDVVKRGQALLRLDPTLAKLELEQSEASVSAAEVALLEAKRQLEEVESLSKKQFVAPTLLAERRASVAAAKAELAKTKANLAVNKETLRRQTLFAPFEGVVMQRNVDLGEWVTTQTHTFTLVSAEDLRLNVAVPQEYISAFSNDQIQSLNIIPDHDQSKLVEGQVQAVVPVINAGTRSFVVHIAVPQHAGFVAGMSAQAEFELPSTGTQAVWVPKSALKYHPDGALSVFVDNQGKAQRHTVRLLEQRGEQVLISAVSGNSRVLTSPIITTAVQLLKNGSEISVNKG</sequence>
<name>A0A0C1QA17_9GAMM</name>
<comment type="caution">
    <text evidence="6">The sequence shown here is derived from an EMBL/GenBank/DDBJ whole genome shotgun (WGS) entry which is preliminary data.</text>
</comment>
<feature type="domain" description="CusB-like beta-barrel" evidence="4">
    <location>
        <begin position="202"/>
        <end position="275"/>
    </location>
</feature>
<dbReference type="Gene3D" id="2.40.420.20">
    <property type="match status" value="1"/>
</dbReference>
<feature type="coiled-coil region" evidence="2">
    <location>
        <begin position="95"/>
        <end position="164"/>
    </location>
</feature>
<reference evidence="6 7" key="1">
    <citation type="submission" date="2014-12" db="EMBL/GenBank/DDBJ databases">
        <title>Draft Genome Sequence of Pseudoalteromonas luteoviolacea HI1.</title>
        <authorList>
            <person name="Asahina A.Y."/>
            <person name="Hadfield M.G."/>
        </authorList>
    </citation>
    <scope>NUCLEOTIDE SEQUENCE [LARGE SCALE GENOMIC DNA]</scope>
    <source>
        <strain evidence="6 7">HI1</strain>
    </source>
</reference>
<dbReference type="GO" id="GO:0015562">
    <property type="term" value="F:efflux transmembrane transporter activity"/>
    <property type="evidence" value="ECO:0007669"/>
    <property type="project" value="TreeGrafter"/>
</dbReference>
<dbReference type="NCBIfam" id="TIGR01730">
    <property type="entry name" value="RND_mfp"/>
    <property type="match status" value="1"/>
</dbReference>
<evidence type="ECO:0000313" key="7">
    <source>
        <dbReference type="Proteomes" id="UP000031327"/>
    </source>
</evidence>
<feature type="chain" id="PRO_5002137304" evidence="3">
    <location>
        <begin position="18"/>
        <end position="359"/>
    </location>
</feature>
<proteinExistence type="inferred from homology"/>
<dbReference type="Proteomes" id="UP000031327">
    <property type="component" value="Unassembled WGS sequence"/>
</dbReference>
<dbReference type="EMBL" id="JWIC01000007">
    <property type="protein sequence ID" value="KID56265.1"/>
    <property type="molecule type" value="Genomic_DNA"/>
</dbReference>
<dbReference type="Pfam" id="PF25973">
    <property type="entry name" value="BSH_CzcB"/>
    <property type="match status" value="1"/>
</dbReference>
<keyword evidence="3" id="KW-0732">Signal</keyword>
<dbReference type="Gene3D" id="1.10.287.470">
    <property type="entry name" value="Helix hairpin bin"/>
    <property type="match status" value="1"/>
</dbReference>
<dbReference type="RefSeq" id="WP_039610838.1">
    <property type="nucleotide sequence ID" value="NZ_JWIC01000007.1"/>
</dbReference>
<accession>A0A0C1QA17</accession>
<evidence type="ECO:0000256" key="2">
    <source>
        <dbReference type="SAM" id="Coils"/>
    </source>
</evidence>
<dbReference type="Gene3D" id="2.40.30.170">
    <property type="match status" value="1"/>
</dbReference>
<evidence type="ECO:0000259" key="4">
    <source>
        <dbReference type="Pfam" id="PF25954"/>
    </source>
</evidence>
<protein>
    <submittedName>
        <fullName evidence="6">Uncharacterized protein</fullName>
    </submittedName>
</protein>
<evidence type="ECO:0000256" key="3">
    <source>
        <dbReference type="SAM" id="SignalP"/>
    </source>
</evidence>
<dbReference type="Pfam" id="PF25954">
    <property type="entry name" value="Beta-barrel_RND_2"/>
    <property type="match status" value="1"/>
</dbReference>
<dbReference type="PANTHER" id="PTHR30469">
    <property type="entry name" value="MULTIDRUG RESISTANCE PROTEIN MDTA"/>
    <property type="match status" value="1"/>
</dbReference>
<dbReference type="InterPro" id="IPR006143">
    <property type="entry name" value="RND_pump_MFP"/>
</dbReference>
<dbReference type="InterPro" id="IPR058792">
    <property type="entry name" value="Beta-barrel_RND_2"/>
</dbReference>
<feature type="domain" description="CzcB-like barrel-sandwich hybrid" evidence="5">
    <location>
        <begin position="63"/>
        <end position="194"/>
    </location>
</feature>
<dbReference type="GO" id="GO:1990281">
    <property type="term" value="C:efflux pump complex"/>
    <property type="evidence" value="ECO:0007669"/>
    <property type="project" value="TreeGrafter"/>
</dbReference>
<dbReference type="OrthoDB" id="9806939at2"/>
<dbReference type="InterPro" id="IPR058647">
    <property type="entry name" value="BSH_CzcB-like"/>
</dbReference>
<feature type="signal peptide" evidence="3">
    <location>
        <begin position="1"/>
        <end position="17"/>
    </location>
</feature>
<gene>
    <name evidence="6" type="ORF">JF50_18580</name>
</gene>
<organism evidence="6 7">
    <name type="scientific">Pseudoalteromonas luteoviolacea</name>
    <dbReference type="NCBI Taxonomy" id="43657"/>
    <lineage>
        <taxon>Bacteria</taxon>
        <taxon>Pseudomonadati</taxon>
        <taxon>Pseudomonadota</taxon>
        <taxon>Gammaproteobacteria</taxon>
        <taxon>Alteromonadales</taxon>
        <taxon>Pseudoalteromonadaceae</taxon>
        <taxon>Pseudoalteromonas</taxon>
    </lineage>
</organism>
<evidence type="ECO:0000259" key="5">
    <source>
        <dbReference type="Pfam" id="PF25973"/>
    </source>
</evidence>